<evidence type="ECO:0000256" key="2">
    <source>
        <dbReference type="SAM" id="MobiDB-lite"/>
    </source>
</evidence>
<comment type="caution">
    <text evidence="3">The sequence shown here is derived from an EMBL/GenBank/DDBJ whole genome shotgun (WGS) entry which is preliminary data.</text>
</comment>
<evidence type="ECO:0000256" key="1">
    <source>
        <dbReference type="ARBA" id="ARBA00005350"/>
    </source>
</evidence>
<accession>A0A1Q9EEU1</accession>
<dbReference type="InterPro" id="IPR043502">
    <property type="entry name" value="DNA/RNA_pol_sf"/>
</dbReference>
<dbReference type="GO" id="GO:0017128">
    <property type="term" value="F:phospholipid scramblase activity"/>
    <property type="evidence" value="ECO:0007669"/>
    <property type="project" value="InterPro"/>
</dbReference>
<comment type="similarity">
    <text evidence="1">Belongs to the phospholipid scramblase family.</text>
</comment>
<feature type="compositionally biased region" description="Low complexity" evidence="2">
    <location>
        <begin position="87"/>
        <end position="98"/>
    </location>
</feature>
<dbReference type="Proteomes" id="UP000186817">
    <property type="component" value="Unassembled WGS sequence"/>
</dbReference>
<gene>
    <name evidence="3" type="primary">Plscr3</name>
    <name evidence="3" type="ORF">AK812_SmicGene10779</name>
</gene>
<dbReference type="EMBL" id="LSRX01000171">
    <property type="protein sequence ID" value="OLQ05955.1"/>
    <property type="molecule type" value="Genomic_DNA"/>
</dbReference>
<feature type="region of interest" description="Disordered" evidence="2">
    <location>
        <begin position="323"/>
        <end position="377"/>
    </location>
</feature>
<reference evidence="3 4" key="1">
    <citation type="submission" date="2016-02" db="EMBL/GenBank/DDBJ databases">
        <title>Genome analysis of coral dinoflagellate symbionts highlights evolutionary adaptations to a symbiotic lifestyle.</title>
        <authorList>
            <person name="Aranda M."/>
            <person name="Li Y."/>
            <person name="Liew Y.J."/>
            <person name="Baumgarten S."/>
            <person name="Simakov O."/>
            <person name="Wilson M."/>
            <person name="Piel J."/>
            <person name="Ashoor H."/>
            <person name="Bougouffa S."/>
            <person name="Bajic V.B."/>
            <person name="Ryu T."/>
            <person name="Ravasi T."/>
            <person name="Bayer T."/>
            <person name="Micklem G."/>
            <person name="Kim H."/>
            <person name="Bhak J."/>
            <person name="Lajeunesse T.C."/>
            <person name="Voolstra C.R."/>
        </authorList>
    </citation>
    <scope>NUCLEOTIDE SEQUENCE [LARGE SCALE GENOMIC DNA]</scope>
    <source>
        <strain evidence="3 4">CCMP2467</strain>
    </source>
</reference>
<feature type="compositionally biased region" description="Basic and acidic residues" evidence="2">
    <location>
        <begin position="323"/>
        <end position="332"/>
    </location>
</feature>
<dbReference type="SUPFAM" id="SSF56672">
    <property type="entry name" value="DNA/RNA polymerases"/>
    <property type="match status" value="2"/>
</dbReference>
<evidence type="ECO:0000313" key="4">
    <source>
        <dbReference type="Proteomes" id="UP000186817"/>
    </source>
</evidence>
<sequence length="2770" mass="306493">MAAEFFSLMSESSIPDNIREALASYDTPLFARSCNDQDELASLVAHLMEVSNTSSPGDQIMARASVRLLFSRCRESCGLPPLNEAKGSPQPTGSTSPTSAPPAPNAGSSWQESWPAKLSVERTSELRKRFEDDYPTELLDSDSFPSSRLLALTSKMVADKEIRWLPWKFRLSAKAQDDSLLIRPKMLPRLSELSDLLLDEAPSRDIHDGPASFNLINQLLTLATNSIALCRGAHLGSLKLYQKKFLKLCFTKYESASNLRGPTSLEAQAADKRAWELIGELVNIHAWKLDDALHEVTQVRADLSTLLAPWAQIPKHLFQLKEPWRNRQDGKGNRPHLRGNGKGLKGKHDSSSHAEDAPPERATRGGKGKKGPTSSAGKWLSTLFMEGKQHTLCMRYQQGQCKTAQLVVANIQLPNTLALHIRTSSAASLAMSAGDFSFSTCLSLLEEYFSDAASLESAFSDAAITQADAYFNLGAFGFDDGKRVGIFQRTEQFSDIVRFLNSFLLLRFPGCSWSSICVSHNVRTLSHTDAGNKPGSNNFTISLGNFCGGEVWLSPPLSSSSTLFPAPADSRSKDFLSSGMPQGEIVDTFETALTFPCEHVHCTCPFSGDRWVLTAYTCRGLANFTPEQISYIRSLGFPLEISASATQKEAPKPASACSFPAHTGSPGFFLDICCGANAPLSESLRMSGVQCVCVDALGSEPLDLLNDKTYDNLLRLAFSGIIRMAHAAPPCKEYSRLKLRPGGPRAIRSPDFLNGFPDNTRSQQQRVEVSQKLMYRSVCILRAVFASGGHASLEQPTNSMAWLEPFVQDFISEVQATLSVIPACSVGVEVAKQWLFASSFAPIQQLAGTCSHKGQHQSVIGTRDEQGHFLSQRTAEYPSALTSRYSNIVSPLFEGHRLHECSNFCSLSFALQCIPRKERAAPPFGAQDGGGIYSTPDWSYGPRYQSDLLSDLRKEWQQWLLENHVPARLAQHVATHSEKPLFTEEETTWLQQSFKRFSDKHSTSQDWDFSVPPGQPYCLSALSRLSHLVADKDTSLFPALMQGVPTGFDKDIPRSHTLRPRRESDGDEGHELLICEGNWKGAEEDPALLQQLVEEELEAGYLEVVPDLETAFRRWGKERVAVGKVNIVKAPGRSPRLVVDNSICNTNHCCHVPEQFSMPSLQDIQASFPLREDNEEVQGFSLDVKGAHKTSRVREQDIGLLGIRQQERLLFYKVCPFGATLSSHWFARLGGFFTRCLHLLIWLAHVLLLYVDDLLLFQNSQVLPLSSALTLAFCACFKIPLSWKKLQMGPTITWIGWEINLSAACFSLPEAKRNKLCELVSDCLRHRQVSRKQLDKLLGLLQWILHGMLTLRPWLSSLYDDRHRPLGTNVSISPTFWAGISSHLDEELLFTSSPPGTAIRQGAKLLSARHFDMQTKADLVKVPVSTKRIWMRVADPSSSRRKLCPDSIDVLRFFKHLSSVEWRPRPLRPPALVAVETAADAFGKGNNCGIGGWLRFPSGRMIWFSQLFEVHHFTALGIPVQSNANLDISSYETLAQCFVLLAFWKCSGQIPSEFASFLEGDIFRFAFPAGHWHAQLLNVLNLHRSLLHKLRRSICRYSTRLAVGQGRVIEPTTTNSMSPPNQSLATMGSAICAFGVFLHKFLKASFLPLAAFYRALFLDTEVEPGCGCSRNLFPLPRIVVWPSDLECEANQLDAHLCCANLCIAGLNFLEQGMPKRASSAPMPRRCSAAQASVHRHVAGRTQRFLGRLEHCWGSEFAWAGAFQRFEQQSGCRYEKVRADAVDLPERAGACDPSSLVPRELWELVSDPTNIFHGDADASTCKEPQGQERWEYLKLTARELICGKLRLRPRVQGQAGVFAAPKKTCDRQRKIWDGSLLSKQAETPPAPCRLANPSSFLDLLLRPGEVFYMSKRDASTYFDSLRVPHRLQEWFGQAPVTVGELLSVGLSRKQIMDFTDGLPVKALLPAAVLHPVNVVWPMGFSWSPCVAQSSSVGCVLKAGVPEHQILSLEHDVPQDQSELCAVCMDDLLFFHKKPRKAQATLQRLDSVFQRHGIQKNAAKDVSLASSMTGLGCDISNSPAVVEPNQAKLANMVLSLCDVLCQEQASPRAMTSALGVLQWFCLLQRGMLSIFDEVYAFTARGDPDSVQPLPCCVQGELFTALALAPLLAAGLDRQFLDELLACDAAPEFGFGVSSLSCGRKTVERVGRLAERRGDYVRLVAELGDGPEVPRLGSPHRLPFRKSHFRTLISCAARKQAHSGLLECHGVLLALKWVARSAKRHHRRPVVLVDAKAAIGSISKGRSSARALRRVLRSTAAVCLASDLLPRLVYIPSESNPADAPSRGKSGRGLRLVGFVVDEFCCGQGHDEPWLPMQALGDRPKAQDRLQSLRRPGSGGAMSNEVVQAQVVQATVIGMGETDLLKAPGQVDGWYPGLGPWQVSYICDACPFVPKYDIFDKKGVPMFRVRPDTCVGGLCVQCRCGGGTKGKCFRIPFPIREPVPPYRPLGDAGITDLWAGMKHECCTNRMMIYQKTSQCCRCLCCQPNIDWTVHDYVEDWSADMSLAVKMTITEDSSWIGRCMSHCWPGWRAIKYTVHNGDENGPVLFTIEKGFTCSNCPLIIDGDGGPLRCPCCCCLPYLEAKSPNGAHLGKVSYICDACPFVPKYDIFDKKGVPMFRVRPDTCVGGLCVQCRCGGGTKGKCFRIPFPIREPVPPYRPLGDAGITDLWAGMKHECCTNREMYQVKFPQNMEDAETVRKLIMATTLLIDITLNEQDQ</sequence>
<feature type="compositionally biased region" description="Basic and acidic residues" evidence="2">
    <location>
        <begin position="346"/>
        <end position="363"/>
    </location>
</feature>
<dbReference type="InterPro" id="IPR052055">
    <property type="entry name" value="Hepadnavirus_pol/RT"/>
</dbReference>
<organism evidence="3 4">
    <name type="scientific">Symbiodinium microadriaticum</name>
    <name type="common">Dinoflagellate</name>
    <name type="synonym">Zooxanthella microadriatica</name>
    <dbReference type="NCBI Taxonomy" id="2951"/>
    <lineage>
        <taxon>Eukaryota</taxon>
        <taxon>Sar</taxon>
        <taxon>Alveolata</taxon>
        <taxon>Dinophyceae</taxon>
        <taxon>Suessiales</taxon>
        <taxon>Symbiodiniaceae</taxon>
        <taxon>Symbiodinium</taxon>
    </lineage>
</organism>
<protein>
    <submittedName>
        <fullName evidence="3">Phospholipid scramblase 3</fullName>
    </submittedName>
</protein>
<dbReference type="InterPro" id="IPR005552">
    <property type="entry name" value="Scramblase"/>
</dbReference>
<keyword evidence="4" id="KW-1185">Reference proteome</keyword>
<proteinExistence type="inferred from homology"/>
<dbReference type="OrthoDB" id="478739at2759"/>
<feature type="region of interest" description="Disordered" evidence="2">
    <location>
        <begin position="81"/>
        <end position="115"/>
    </location>
</feature>
<dbReference type="PANTHER" id="PTHR33050:SF7">
    <property type="entry name" value="RIBONUCLEASE H"/>
    <property type="match status" value="1"/>
</dbReference>
<name>A0A1Q9EEU1_SYMMI</name>
<evidence type="ECO:0000313" key="3">
    <source>
        <dbReference type="EMBL" id="OLQ05955.1"/>
    </source>
</evidence>
<dbReference type="PANTHER" id="PTHR33050">
    <property type="entry name" value="REVERSE TRANSCRIPTASE DOMAIN-CONTAINING PROTEIN"/>
    <property type="match status" value="1"/>
</dbReference>
<dbReference type="Pfam" id="PF03803">
    <property type="entry name" value="Scramblase"/>
    <property type="match status" value="1"/>
</dbReference>